<dbReference type="PANTHER" id="PTHR43818">
    <property type="entry name" value="BCDNA.GH03377"/>
    <property type="match status" value="1"/>
</dbReference>
<name>F0S883_PSESL</name>
<evidence type="ECO:0000259" key="2">
    <source>
        <dbReference type="Pfam" id="PF01408"/>
    </source>
</evidence>
<evidence type="ECO:0000313" key="4">
    <source>
        <dbReference type="EMBL" id="ADY52345.1"/>
    </source>
</evidence>
<sequence length="400" mass="44875">MLSRRKFIKNGVLVSSAMALPYTNFAAVSGTGDVVRLGIIGAGTRGTGIAKLLKKLPGLSVTACCDIMPDNLTGILTHTPPNTQKYIDYRRLLEDKNVDAVIVATPLYLHYPMAVDALDAGKHVYLEKSMTYDIPQAIDLEKRVNRSKLIFQVGHQYRYFQLYHAVKKAIDNKWLGEVTHFECQYHRNSDWRFPVKTPGTERLVNWRMYKEYSGGLMAELCGHQIDIVNWMTGSHPEKVTGIGGIDFWKDGRETYDNVRAIFEYPGGVKANVSSILSNAYHGYEIRILGSKATLQIQRDEAFLYSEAVKKQIGTVDGVTGATLLNATQGEAVPLKFEYQDSEKRDPTSYALLDFAQCIRENKRPFADVKAGKYGAIAVHMANAAMDTQTFQYWKNEYGVS</sequence>
<dbReference type="Proteomes" id="UP000000310">
    <property type="component" value="Chromosome"/>
</dbReference>
<dbReference type="Pfam" id="PF01408">
    <property type="entry name" value="GFO_IDH_MocA"/>
    <property type="match status" value="1"/>
</dbReference>
<dbReference type="Gene3D" id="3.40.50.720">
    <property type="entry name" value="NAD(P)-binding Rossmann-like Domain"/>
    <property type="match status" value="1"/>
</dbReference>
<organism evidence="4 5">
    <name type="scientific">Pseudopedobacter saltans (strain ATCC 51119 / DSM 12145 / JCM 21818 / CCUG 39354 / LMG 10337 / NBRC 100064 / NCIMB 13643)</name>
    <name type="common">Pedobacter saltans</name>
    <dbReference type="NCBI Taxonomy" id="762903"/>
    <lineage>
        <taxon>Bacteria</taxon>
        <taxon>Pseudomonadati</taxon>
        <taxon>Bacteroidota</taxon>
        <taxon>Sphingobacteriia</taxon>
        <taxon>Sphingobacteriales</taxon>
        <taxon>Sphingobacteriaceae</taxon>
        <taxon>Pseudopedobacter</taxon>
    </lineage>
</organism>
<reference evidence="4 5" key="1">
    <citation type="journal article" date="2011" name="Stand. Genomic Sci.">
        <title>Complete genome sequence of the gliding, heparinolytic Pedobacter saltans type strain (113).</title>
        <authorList>
            <person name="Liolios K."/>
            <person name="Sikorski J."/>
            <person name="Lu M."/>
            <person name="Nolan M."/>
            <person name="Lapidus A."/>
            <person name="Lucas S."/>
            <person name="Hammon N."/>
            <person name="Deshpande S."/>
            <person name="Cheng J.F."/>
            <person name="Tapia R."/>
            <person name="Han C."/>
            <person name="Goodwin L."/>
            <person name="Pitluck S."/>
            <person name="Huntemann M."/>
            <person name="Ivanova N."/>
            <person name="Pagani I."/>
            <person name="Mavromatis K."/>
            <person name="Ovchinikova G."/>
            <person name="Pati A."/>
            <person name="Chen A."/>
            <person name="Palaniappan K."/>
            <person name="Land M."/>
            <person name="Hauser L."/>
            <person name="Brambilla E.M."/>
            <person name="Kotsyurbenko O."/>
            <person name="Rohde M."/>
            <person name="Tindall B.J."/>
            <person name="Abt B."/>
            <person name="Goker M."/>
            <person name="Detter J.C."/>
            <person name="Woyke T."/>
            <person name="Bristow J."/>
            <person name="Eisen J.A."/>
            <person name="Markowitz V."/>
            <person name="Hugenholtz P."/>
            <person name="Klenk H.P."/>
            <person name="Kyrpides N.C."/>
        </authorList>
    </citation>
    <scope>NUCLEOTIDE SEQUENCE [LARGE SCALE GENOMIC DNA]</scope>
    <source>
        <strain evidence="5">ATCC 51119 / DSM 12145 / JCM 21818 / LMG 10337 / NBRC 100064 / NCIMB 13643</strain>
    </source>
</reference>
<feature type="signal peptide" evidence="1">
    <location>
        <begin position="1"/>
        <end position="26"/>
    </location>
</feature>
<dbReference type="InterPro" id="IPR050463">
    <property type="entry name" value="Gfo/Idh/MocA_oxidrdct_glycsds"/>
</dbReference>
<dbReference type="STRING" id="762903.Pedsa_1789"/>
<keyword evidence="5" id="KW-1185">Reference proteome</keyword>
<accession>F0S883</accession>
<gene>
    <name evidence="4" type="ordered locus">Pedsa_1789</name>
</gene>
<evidence type="ECO:0000259" key="3">
    <source>
        <dbReference type="Pfam" id="PF22725"/>
    </source>
</evidence>
<reference evidence="5" key="2">
    <citation type="submission" date="2011-02" db="EMBL/GenBank/DDBJ databases">
        <title>The complete genome of Pedobacter saltans DSM 12145.</title>
        <authorList>
            <consortium name="US DOE Joint Genome Institute (JGI-PGF)"/>
            <person name="Lucas S."/>
            <person name="Copeland A."/>
            <person name="Lapidus A."/>
            <person name="Bruce D."/>
            <person name="Goodwin L."/>
            <person name="Pitluck S."/>
            <person name="Kyrpides N."/>
            <person name="Mavromatis K."/>
            <person name="Pagani I."/>
            <person name="Ivanova N."/>
            <person name="Ovchinnikova G."/>
            <person name="Lu M."/>
            <person name="Detter J.C."/>
            <person name="Han C."/>
            <person name="Land M."/>
            <person name="Hauser L."/>
            <person name="Markowitz V."/>
            <person name="Cheng J.-F."/>
            <person name="Hugenholtz P."/>
            <person name="Woyke T."/>
            <person name="Wu D."/>
            <person name="Tindall B."/>
            <person name="Pomrenke H.G."/>
            <person name="Brambilla E."/>
            <person name="Klenk H.-P."/>
            <person name="Eisen J.A."/>
        </authorList>
    </citation>
    <scope>NUCLEOTIDE SEQUENCE [LARGE SCALE GENOMIC DNA]</scope>
    <source>
        <strain evidence="5">ATCC 51119 / DSM 12145 / JCM 21818 / LMG 10337 / NBRC 100064 / NCIMB 13643</strain>
    </source>
</reference>
<dbReference type="EMBL" id="CP002545">
    <property type="protein sequence ID" value="ADY52345.1"/>
    <property type="molecule type" value="Genomic_DNA"/>
</dbReference>
<dbReference type="InterPro" id="IPR055170">
    <property type="entry name" value="GFO_IDH_MocA-like_dom"/>
</dbReference>
<protein>
    <submittedName>
        <fullName evidence="4">Oxidoreductase domain protein</fullName>
    </submittedName>
</protein>
<dbReference type="SUPFAM" id="SSF55347">
    <property type="entry name" value="Glyceraldehyde-3-phosphate dehydrogenase-like, C-terminal domain"/>
    <property type="match status" value="1"/>
</dbReference>
<feature type="chain" id="PRO_5003256006" evidence="1">
    <location>
        <begin position="27"/>
        <end position="400"/>
    </location>
</feature>
<dbReference type="SUPFAM" id="SSF51735">
    <property type="entry name" value="NAD(P)-binding Rossmann-fold domains"/>
    <property type="match status" value="1"/>
</dbReference>
<dbReference type="PANTHER" id="PTHR43818:SF12">
    <property type="entry name" value="NADH-DEPENDENT DEHYDROGENASE-RELATED"/>
    <property type="match status" value="1"/>
</dbReference>
<dbReference type="GO" id="GO:0000166">
    <property type="term" value="F:nucleotide binding"/>
    <property type="evidence" value="ECO:0007669"/>
    <property type="project" value="InterPro"/>
</dbReference>
<dbReference type="KEGG" id="psn:Pedsa_1789"/>
<dbReference type="eggNOG" id="COG0673">
    <property type="taxonomic scope" value="Bacteria"/>
</dbReference>
<dbReference type="AlphaFoldDB" id="F0S883"/>
<dbReference type="InterPro" id="IPR000683">
    <property type="entry name" value="Gfo/Idh/MocA-like_OxRdtase_N"/>
</dbReference>
<dbReference type="RefSeq" id="WP_013632836.1">
    <property type="nucleotide sequence ID" value="NC_015177.1"/>
</dbReference>
<dbReference type="Gene3D" id="3.30.360.10">
    <property type="entry name" value="Dihydrodipicolinate Reductase, domain 2"/>
    <property type="match status" value="1"/>
</dbReference>
<dbReference type="InterPro" id="IPR036291">
    <property type="entry name" value="NAD(P)-bd_dom_sf"/>
</dbReference>
<evidence type="ECO:0000313" key="5">
    <source>
        <dbReference type="Proteomes" id="UP000000310"/>
    </source>
</evidence>
<dbReference type="Pfam" id="PF22725">
    <property type="entry name" value="GFO_IDH_MocA_C3"/>
    <property type="match status" value="1"/>
</dbReference>
<feature type="domain" description="GFO/IDH/MocA-like oxidoreductase" evidence="3">
    <location>
        <begin position="163"/>
        <end position="294"/>
    </location>
</feature>
<dbReference type="HOGENOM" id="CLU_023194_24_1_10"/>
<dbReference type="OrthoDB" id="9771072at2"/>
<evidence type="ECO:0000256" key="1">
    <source>
        <dbReference type="SAM" id="SignalP"/>
    </source>
</evidence>
<feature type="domain" description="Gfo/Idh/MocA-like oxidoreductase N-terminal" evidence="2">
    <location>
        <begin position="36"/>
        <end position="155"/>
    </location>
</feature>
<keyword evidence="1" id="KW-0732">Signal</keyword>
<proteinExistence type="predicted"/>